<accession>A0A6G1HA08</accession>
<sequence length="380" mass="41190">MYSFRLSASIALVSLSQWAFCQSTSPSPSSSDSTPTSTTSYSFWWPTHAPYITNDSFYFPVLNYPTPEGDIYGWGVPEKWDPSAGYTYRDIWITNQFTDSTVNTIEAYNDTVVGGGPYNHDHLWGVNHTAPGPIPGTLVEVIDEPEFLLGSNVNFYTSWEFGRIPSVPFGINLGQEGHFNGSITVGGIYDANRVASTQWNILPSPPGSNSTFLNNGTQAIWVCFSPDATSTCSEGTNATVDFNSDSLVLPFSIPCEKDFFVSRVSSDSEDPSHWNPAGSILVPANITSLNAAACRNLEEGDSSLPILGRPFFQATYAYVNRTGAIYVVAANPFNLPVDAKVFDERQTLSPVTSAADRVQTATILLSFLGVSLVSIVTAAL</sequence>
<dbReference type="EMBL" id="ML977143">
    <property type="protein sequence ID" value="KAF1989860.1"/>
    <property type="molecule type" value="Genomic_DNA"/>
</dbReference>
<dbReference type="OrthoDB" id="4524137at2759"/>
<feature type="chain" id="PRO_5026330056" description="Peptidase A1 domain-containing protein" evidence="1">
    <location>
        <begin position="24"/>
        <end position="380"/>
    </location>
</feature>
<organism evidence="2 3">
    <name type="scientific">Aulographum hederae CBS 113979</name>
    <dbReference type="NCBI Taxonomy" id="1176131"/>
    <lineage>
        <taxon>Eukaryota</taxon>
        <taxon>Fungi</taxon>
        <taxon>Dikarya</taxon>
        <taxon>Ascomycota</taxon>
        <taxon>Pezizomycotina</taxon>
        <taxon>Dothideomycetes</taxon>
        <taxon>Pleosporomycetidae</taxon>
        <taxon>Aulographales</taxon>
        <taxon>Aulographaceae</taxon>
    </lineage>
</organism>
<dbReference type="Proteomes" id="UP000800041">
    <property type="component" value="Unassembled WGS sequence"/>
</dbReference>
<gene>
    <name evidence="2" type="ORF">K402DRAFT_401375</name>
</gene>
<proteinExistence type="predicted"/>
<evidence type="ECO:0000256" key="1">
    <source>
        <dbReference type="SAM" id="SignalP"/>
    </source>
</evidence>
<feature type="signal peptide" evidence="1">
    <location>
        <begin position="1"/>
        <end position="23"/>
    </location>
</feature>
<evidence type="ECO:0000313" key="3">
    <source>
        <dbReference type="Proteomes" id="UP000800041"/>
    </source>
</evidence>
<keyword evidence="3" id="KW-1185">Reference proteome</keyword>
<evidence type="ECO:0008006" key="4">
    <source>
        <dbReference type="Google" id="ProtNLM"/>
    </source>
</evidence>
<reference evidence="2" key="1">
    <citation type="journal article" date="2020" name="Stud. Mycol.">
        <title>101 Dothideomycetes genomes: a test case for predicting lifestyles and emergence of pathogens.</title>
        <authorList>
            <person name="Haridas S."/>
            <person name="Albert R."/>
            <person name="Binder M."/>
            <person name="Bloem J."/>
            <person name="Labutti K."/>
            <person name="Salamov A."/>
            <person name="Andreopoulos B."/>
            <person name="Baker S."/>
            <person name="Barry K."/>
            <person name="Bills G."/>
            <person name="Bluhm B."/>
            <person name="Cannon C."/>
            <person name="Castanera R."/>
            <person name="Culley D."/>
            <person name="Daum C."/>
            <person name="Ezra D."/>
            <person name="Gonzalez J."/>
            <person name="Henrissat B."/>
            <person name="Kuo A."/>
            <person name="Liang C."/>
            <person name="Lipzen A."/>
            <person name="Lutzoni F."/>
            <person name="Magnuson J."/>
            <person name="Mondo S."/>
            <person name="Nolan M."/>
            <person name="Ohm R."/>
            <person name="Pangilinan J."/>
            <person name="Park H.-J."/>
            <person name="Ramirez L."/>
            <person name="Alfaro M."/>
            <person name="Sun H."/>
            <person name="Tritt A."/>
            <person name="Yoshinaga Y."/>
            <person name="Zwiers L.-H."/>
            <person name="Turgeon B."/>
            <person name="Goodwin S."/>
            <person name="Spatafora J."/>
            <person name="Crous P."/>
            <person name="Grigoriev I."/>
        </authorList>
    </citation>
    <scope>NUCLEOTIDE SEQUENCE</scope>
    <source>
        <strain evidence="2">CBS 113979</strain>
    </source>
</reference>
<keyword evidence="1" id="KW-0732">Signal</keyword>
<evidence type="ECO:0000313" key="2">
    <source>
        <dbReference type="EMBL" id="KAF1989860.1"/>
    </source>
</evidence>
<protein>
    <recommendedName>
        <fullName evidence="4">Peptidase A1 domain-containing protein</fullName>
    </recommendedName>
</protein>
<dbReference type="AlphaFoldDB" id="A0A6G1HA08"/>
<name>A0A6G1HA08_9PEZI</name>